<dbReference type="RefSeq" id="WP_266066783.1">
    <property type="nucleotide sequence ID" value="NZ_JAPHQA010000053.1"/>
</dbReference>
<dbReference type="InterPro" id="IPR008878">
    <property type="entry name" value="Transposase_IS66_Orf2"/>
</dbReference>
<name>A0AB35I1Q6_MICTH</name>
<accession>A0AB35I1Q6</accession>
<dbReference type="Pfam" id="PF05717">
    <property type="entry name" value="TnpB_IS66"/>
    <property type="match status" value="1"/>
</dbReference>
<dbReference type="AlphaFoldDB" id="A0AB35I1Q6"/>
<dbReference type="NCBIfam" id="NF033819">
    <property type="entry name" value="IS66_TnpB"/>
    <property type="match status" value="1"/>
</dbReference>
<dbReference type="PANTHER" id="PTHR36455:SF1">
    <property type="entry name" value="BLR8292 PROTEIN"/>
    <property type="match status" value="1"/>
</dbReference>
<protein>
    <submittedName>
        <fullName evidence="1">IS66 family insertion sequence element accessory protein TnpB</fullName>
    </submittedName>
</protein>
<evidence type="ECO:0000313" key="2">
    <source>
        <dbReference type="Proteomes" id="UP001209730"/>
    </source>
</evidence>
<comment type="caution">
    <text evidence="1">The sequence shown here is derived from an EMBL/GenBank/DDBJ whole genome shotgun (WGS) entry which is preliminary data.</text>
</comment>
<dbReference type="PANTHER" id="PTHR36455">
    <property type="match status" value="1"/>
</dbReference>
<sequence length="119" mass="14329">MIRPSKHYPRVYLYRDWMDMRKSIDGLAAIVEQEMALDPFEEALFVFCNRAKDKIKILCWEKNGFILWYKRLEKHRFHWPVRLDQSVVTLTGEELNWLLDGFDLWSNKPHARLQFAAVS</sequence>
<gene>
    <name evidence="1" type="primary">tnpB</name>
    <name evidence="1" type="ORF">OQJ68_16610</name>
</gene>
<proteinExistence type="predicted"/>
<dbReference type="EMBL" id="JAPHQB010000074">
    <property type="protein sequence ID" value="MCX2803399.1"/>
    <property type="molecule type" value="Genomic_DNA"/>
</dbReference>
<organism evidence="1 2">
    <name type="scientific">Microbulbifer thermotolerans</name>
    <dbReference type="NCBI Taxonomy" id="252514"/>
    <lineage>
        <taxon>Bacteria</taxon>
        <taxon>Pseudomonadati</taxon>
        <taxon>Pseudomonadota</taxon>
        <taxon>Gammaproteobacteria</taxon>
        <taxon>Cellvibrionales</taxon>
        <taxon>Microbulbiferaceae</taxon>
        <taxon>Microbulbifer</taxon>
    </lineage>
</organism>
<evidence type="ECO:0000313" key="1">
    <source>
        <dbReference type="EMBL" id="MCX2803399.1"/>
    </source>
</evidence>
<reference evidence="1" key="1">
    <citation type="submission" date="2022-11" db="EMBL/GenBank/DDBJ databases">
        <title>Chitin-degrading and fungicidal potential of chitinolytic bacterial strains from marine environment of the Pacific Ocean regions.</title>
        <authorList>
            <person name="Pentekhina I."/>
            <person name="Nedashkovskaya O."/>
            <person name="Seitkalieva A."/>
            <person name="Podvolotskaya A."/>
            <person name="Tekutyeva L."/>
            <person name="Balabanova L."/>
        </authorList>
    </citation>
    <scope>NUCLEOTIDE SEQUENCE</scope>
    <source>
        <strain evidence="1">KMM 6838</strain>
    </source>
</reference>
<dbReference type="Proteomes" id="UP001209730">
    <property type="component" value="Unassembled WGS sequence"/>
</dbReference>